<evidence type="ECO:0000256" key="6">
    <source>
        <dbReference type="PIRSR" id="PIRSR600821-50"/>
    </source>
</evidence>
<evidence type="ECO:0000256" key="1">
    <source>
        <dbReference type="ARBA" id="ARBA00000316"/>
    </source>
</evidence>
<dbReference type="SMART" id="SM01005">
    <property type="entry name" value="Ala_racemase_C"/>
    <property type="match status" value="1"/>
</dbReference>
<evidence type="ECO:0000259" key="8">
    <source>
        <dbReference type="SMART" id="SM01005"/>
    </source>
</evidence>
<dbReference type="RefSeq" id="WP_210116606.1">
    <property type="nucleotide sequence ID" value="NZ_CP054257.1"/>
</dbReference>
<dbReference type="Pfam" id="PF01168">
    <property type="entry name" value="Ala_racemase_N"/>
    <property type="match status" value="1"/>
</dbReference>
<reference evidence="9" key="1">
    <citation type="submission" date="2020-05" db="EMBL/GenBank/DDBJ databases">
        <authorList>
            <person name="Zeng H."/>
            <person name="Chan Y.K."/>
            <person name="Watt R.M."/>
        </authorList>
    </citation>
    <scope>NUCLEOTIDE SEQUENCE</scope>
    <source>
        <strain evidence="9">ATCC 700773</strain>
    </source>
</reference>
<comment type="pathway">
    <text evidence="5">Amino-acid biosynthesis; D-alanine biosynthesis; D-alanine from L-alanine: step 1/1.</text>
</comment>
<comment type="cofactor">
    <cofactor evidence="2 5 6">
        <name>pyridoxal 5'-phosphate</name>
        <dbReference type="ChEBI" id="CHEBI:597326"/>
    </cofactor>
</comment>
<dbReference type="SUPFAM" id="SSF50621">
    <property type="entry name" value="Alanine racemase C-terminal domain-like"/>
    <property type="match status" value="1"/>
</dbReference>
<feature type="binding site" evidence="5 7">
    <location>
        <position position="134"/>
    </location>
    <ligand>
        <name>substrate</name>
    </ligand>
</feature>
<evidence type="ECO:0000313" key="9">
    <source>
        <dbReference type="EMBL" id="QTQ11893.1"/>
    </source>
</evidence>
<dbReference type="FunFam" id="3.20.20.10:FF:000002">
    <property type="entry name" value="Alanine racemase"/>
    <property type="match status" value="1"/>
</dbReference>
<evidence type="ECO:0000256" key="3">
    <source>
        <dbReference type="ARBA" id="ARBA00022898"/>
    </source>
</evidence>
<gene>
    <name evidence="9" type="primary">alr</name>
    <name evidence="9" type="ORF">HRI96_06580</name>
</gene>
<comment type="function">
    <text evidence="5">Catalyzes the interconversion of L-alanine and D-alanine. May also act on other amino acids.</text>
</comment>
<dbReference type="PROSITE" id="PS00395">
    <property type="entry name" value="ALANINE_RACEMASE"/>
    <property type="match status" value="1"/>
</dbReference>
<name>A0A975ICN3_9SPIR</name>
<dbReference type="HAMAP" id="MF_01201">
    <property type="entry name" value="Ala_racemase"/>
    <property type="match status" value="1"/>
</dbReference>
<comment type="catalytic activity">
    <reaction evidence="1 5">
        <text>L-alanine = D-alanine</text>
        <dbReference type="Rhea" id="RHEA:20249"/>
        <dbReference type="ChEBI" id="CHEBI:57416"/>
        <dbReference type="ChEBI" id="CHEBI:57972"/>
        <dbReference type="EC" id="5.1.1.1"/>
    </reaction>
</comment>
<dbReference type="NCBIfam" id="TIGR00492">
    <property type="entry name" value="alr"/>
    <property type="match status" value="1"/>
</dbReference>
<proteinExistence type="inferred from homology"/>
<evidence type="ECO:0000256" key="7">
    <source>
        <dbReference type="PIRSR" id="PIRSR600821-52"/>
    </source>
</evidence>
<dbReference type="InterPro" id="IPR020622">
    <property type="entry name" value="Ala_racemase_pyridoxalP-BS"/>
</dbReference>
<dbReference type="EMBL" id="CP054257">
    <property type="protein sequence ID" value="QTQ11893.1"/>
    <property type="molecule type" value="Genomic_DNA"/>
</dbReference>
<sequence length="382" mass="41677">MRSTKLIIDLKNLSHNFRTVRSFLKRNVKICAAVKADAYGHGAVRVAQKLLEDGVDFLAVAAADEGLELRAAGINTPVLVLSLCAPGEVELLVRNNLTPLVFDVEYIELFERAAGKLKKHGFPVHLAVDTGMGRIGCAPEEAAFVAGFIKNKCPNLKLEGMCTHFAASDGIGEEDALYTAKQIKAFTKAWKAVADSGIDPGIRHCANSAAIFSLPETHLDMVRPGIVLYGYYPGQITKEYLDKKEIHTDLRPVMTFETQIAALRHFKSGSSVSYGYTWTASSETRIAVLPVGYADGLLRCFSPGLEVAVGGKFYPVRGRICMDQCMIEIGIRGGVKRWDKAVIFGSREEGALLSAEDVAKISGTISYEVMTGISKRVPRVYR</sequence>
<feature type="modified residue" description="N6-(pyridoxal phosphate)lysine" evidence="5 6">
    <location>
        <position position="35"/>
    </location>
</feature>
<evidence type="ECO:0000256" key="5">
    <source>
        <dbReference type="HAMAP-Rule" id="MF_01201"/>
    </source>
</evidence>
<feature type="domain" description="Alanine racemase C-terminal" evidence="8">
    <location>
        <begin position="253"/>
        <end position="382"/>
    </location>
</feature>
<keyword evidence="4 5" id="KW-0413">Isomerase</keyword>
<dbReference type="PRINTS" id="PR00992">
    <property type="entry name" value="ALARACEMASE"/>
</dbReference>
<dbReference type="GO" id="GO:0005829">
    <property type="term" value="C:cytosol"/>
    <property type="evidence" value="ECO:0007669"/>
    <property type="project" value="TreeGrafter"/>
</dbReference>
<evidence type="ECO:0000313" key="10">
    <source>
        <dbReference type="Proteomes" id="UP000671995"/>
    </source>
</evidence>
<evidence type="ECO:0000256" key="4">
    <source>
        <dbReference type="ARBA" id="ARBA00023235"/>
    </source>
</evidence>
<dbReference type="InterPro" id="IPR029066">
    <property type="entry name" value="PLP-binding_barrel"/>
</dbReference>
<dbReference type="InterPro" id="IPR009006">
    <property type="entry name" value="Ala_racemase/Decarboxylase_C"/>
</dbReference>
<dbReference type="PANTHER" id="PTHR30511:SF0">
    <property type="entry name" value="ALANINE RACEMASE, CATABOLIC-RELATED"/>
    <property type="match status" value="1"/>
</dbReference>
<keyword evidence="3 5" id="KW-0663">Pyridoxal phosphate</keyword>
<dbReference type="InterPro" id="IPR000821">
    <property type="entry name" value="Ala_racemase"/>
</dbReference>
<feature type="active site" description="Proton acceptor; specific for L-alanine" evidence="5">
    <location>
        <position position="274"/>
    </location>
</feature>
<feature type="active site" description="Proton acceptor; specific for D-alanine" evidence="5">
    <location>
        <position position="35"/>
    </location>
</feature>
<evidence type="ECO:0000256" key="2">
    <source>
        <dbReference type="ARBA" id="ARBA00001933"/>
    </source>
</evidence>
<dbReference type="Pfam" id="PF00842">
    <property type="entry name" value="Ala_racemase_C"/>
    <property type="match status" value="1"/>
</dbReference>
<dbReference type="AlphaFoldDB" id="A0A975ICN3"/>
<feature type="binding site" evidence="5 7">
    <location>
        <position position="322"/>
    </location>
    <ligand>
        <name>substrate</name>
    </ligand>
</feature>
<dbReference type="EC" id="5.1.1.1" evidence="5"/>
<dbReference type="CDD" id="cd00430">
    <property type="entry name" value="PLPDE_III_AR"/>
    <property type="match status" value="1"/>
</dbReference>
<protein>
    <recommendedName>
        <fullName evidence="5">Alanine racemase</fullName>
        <ecNumber evidence="5">5.1.1.1</ecNumber>
    </recommendedName>
</protein>
<dbReference type="InterPro" id="IPR011079">
    <property type="entry name" value="Ala_racemase_C"/>
</dbReference>
<dbReference type="Proteomes" id="UP000671995">
    <property type="component" value="Chromosome"/>
</dbReference>
<dbReference type="Gene3D" id="3.20.20.10">
    <property type="entry name" value="Alanine racemase"/>
    <property type="match status" value="1"/>
</dbReference>
<dbReference type="SUPFAM" id="SSF51419">
    <property type="entry name" value="PLP-binding barrel"/>
    <property type="match status" value="1"/>
</dbReference>
<organism evidence="9 10">
    <name type="scientific">Treponema parvum</name>
    <dbReference type="NCBI Taxonomy" id="138851"/>
    <lineage>
        <taxon>Bacteria</taxon>
        <taxon>Pseudomonadati</taxon>
        <taxon>Spirochaetota</taxon>
        <taxon>Spirochaetia</taxon>
        <taxon>Spirochaetales</taxon>
        <taxon>Treponemataceae</taxon>
        <taxon>Treponema</taxon>
    </lineage>
</organism>
<reference evidence="9" key="2">
    <citation type="journal article" date="2021" name="Microbiol. Resour. Announc.">
        <title>Complete Genome Sequences of Three Human Oral Treponema parvum Isolates.</title>
        <authorList>
            <person name="Zeng H."/>
            <person name="Watt R.M."/>
        </authorList>
    </citation>
    <scope>NUCLEOTIDE SEQUENCE</scope>
    <source>
        <strain evidence="9">ATCC 700773</strain>
    </source>
</reference>
<dbReference type="InterPro" id="IPR001608">
    <property type="entry name" value="Ala_racemase_N"/>
</dbReference>
<dbReference type="GO" id="GO:0008784">
    <property type="term" value="F:alanine racemase activity"/>
    <property type="evidence" value="ECO:0007669"/>
    <property type="project" value="UniProtKB-UniRule"/>
</dbReference>
<dbReference type="GO" id="GO:0030170">
    <property type="term" value="F:pyridoxal phosphate binding"/>
    <property type="evidence" value="ECO:0007669"/>
    <property type="project" value="UniProtKB-UniRule"/>
</dbReference>
<dbReference type="PANTHER" id="PTHR30511">
    <property type="entry name" value="ALANINE RACEMASE"/>
    <property type="match status" value="1"/>
</dbReference>
<dbReference type="GO" id="GO:0030632">
    <property type="term" value="P:D-alanine biosynthetic process"/>
    <property type="evidence" value="ECO:0007669"/>
    <property type="project" value="UniProtKB-UniRule"/>
</dbReference>
<comment type="similarity">
    <text evidence="5">Belongs to the alanine racemase family.</text>
</comment>
<accession>A0A975ICN3</accession>
<dbReference type="Gene3D" id="2.40.37.10">
    <property type="entry name" value="Lyase, Ornithine Decarboxylase, Chain A, domain 1"/>
    <property type="match status" value="1"/>
</dbReference>